<protein>
    <submittedName>
        <fullName evidence="3">Putative secreted protein</fullName>
    </submittedName>
</protein>
<accession>A0A2M4B2A4</accession>
<evidence type="ECO:0000256" key="1">
    <source>
        <dbReference type="SAM" id="MobiDB-lite"/>
    </source>
</evidence>
<evidence type="ECO:0000313" key="3">
    <source>
        <dbReference type="EMBL" id="MBW46938.1"/>
    </source>
</evidence>
<reference evidence="3" key="1">
    <citation type="submission" date="2018-01" db="EMBL/GenBank/DDBJ databases">
        <title>An insight into the sialome of Amazonian anophelines.</title>
        <authorList>
            <person name="Ribeiro J.M."/>
            <person name="Scarpassa V."/>
            <person name="Calvo E."/>
        </authorList>
    </citation>
    <scope>NUCLEOTIDE SEQUENCE</scope>
    <source>
        <tissue evidence="3">Salivary glands</tissue>
    </source>
</reference>
<proteinExistence type="predicted"/>
<feature type="compositionally biased region" description="Basic residues" evidence="1">
    <location>
        <begin position="50"/>
        <end position="72"/>
    </location>
</feature>
<feature type="region of interest" description="Disordered" evidence="1">
    <location>
        <begin position="35"/>
        <end position="72"/>
    </location>
</feature>
<organism evidence="3">
    <name type="scientific">Anopheles triannulatus</name>
    <dbReference type="NCBI Taxonomy" id="58253"/>
    <lineage>
        <taxon>Eukaryota</taxon>
        <taxon>Metazoa</taxon>
        <taxon>Ecdysozoa</taxon>
        <taxon>Arthropoda</taxon>
        <taxon>Hexapoda</taxon>
        <taxon>Insecta</taxon>
        <taxon>Pterygota</taxon>
        <taxon>Neoptera</taxon>
        <taxon>Endopterygota</taxon>
        <taxon>Diptera</taxon>
        <taxon>Nematocera</taxon>
        <taxon>Culicoidea</taxon>
        <taxon>Culicidae</taxon>
        <taxon>Anophelinae</taxon>
        <taxon>Anopheles</taxon>
    </lineage>
</organism>
<keyword evidence="2" id="KW-0732">Signal</keyword>
<name>A0A2M4B2A4_9DIPT</name>
<feature type="signal peptide" evidence="2">
    <location>
        <begin position="1"/>
        <end position="26"/>
    </location>
</feature>
<sequence length="72" mass="8249">MFVIVQQAILEARILLLLLLLVVVDGQRIGNVPLVSHHQRHTGHRDQEHGRRHHTHANTAQKNKHTHTHARG</sequence>
<dbReference type="AlphaFoldDB" id="A0A2M4B2A4"/>
<feature type="chain" id="PRO_5014740206" evidence="2">
    <location>
        <begin position="27"/>
        <end position="72"/>
    </location>
</feature>
<evidence type="ECO:0000256" key="2">
    <source>
        <dbReference type="SAM" id="SignalP"/>
    </source>
</evidence>
<dbReference type="EMBL" id="GGFK01013617">
    <property type="protein sequence ID" value="MBW46938.1"/>
    <property type="molecule type" value="Transcribed_RNA"/>
</dbReference>